<evidence type="ECO:0000259" key="11">
    <source>
        <dbReference type="Pfam" id="PF08264"/>
    </source>
</evidence>
<dbReference type="PRINTS" id="PR00985">
    <property type="entry name" value="TRNASYNTHLEU"/>
</dbReference>
<evidence type="ECO:0000313" key="15">
    <source>
        <dbReference type="EMBL" id="SFN22949.1"/>
    </source>
</evidence>
<dbReference type="Gene3D" id="1.10.730.10">
    <property type="entry name" value="Isoleucyl-tRNA Synthetase, Domain 1"/>
    <property type="match status" value="2"/>
</dbReference>
<dbReference type="Gene3D" id="3.40.50.620">
    <property type="entry name" value="HUPs"/>
    <property type="match status" value="3"/>
</dbReference>
<evidence type="ECO:0000256" key="3">
    <source>
        <dbReference type="ARBA" id="ARBA00022598"/>
    </source>
</evidence>
<dbReference type="EC" id="6.1.1.4" evidence="9"/>
<feature type="domain" description="Leucyl-tRNA synthetase editing" evidence="13">
    <location>
        <begin position="291"/>
        <end position="492"/>
    </location>
</feature>
<evidence type="ECO:0000313" key="17">
    <source>
        <dbReference type="Proteomes" id="UP000270697"/>
    </source>
</evidence>
<dbReference type="FunFam" id="3.40.50.620:FF:000056">
    <property type="entry name" value="Leucine--tRNA ligase"/>
    <property type="match status" value="1"/>
</dbReference>
<dbReference type="InterPro" id="IPR014729">
    <property type="entry name" value="Rossmann-like_a/b/a_fold"/>
</dbReference>
<dbReference type="InterPro" id="IPR001412">
    <property type="entry name" value="aa-tRNA-synth_I_CS"/>
</dbReference>
<gene>
    <name evidence="9" type="primary">leuS</name>
    <name evidence="14" type="ORF">ATL45_2730</name>
    <name evidence="15" type="ORF">SAMN05421805_103346</name>
</gene>
<dbReference type="Pfam" id="PF09334">
    <property type="entry name" value="tRNA-synt_1g"/>
    <property type="match status" value="1"/>
</dbReference>
<dbReference type="InterPro" id="IPR025709">
    <property type="entry name" value="Leu_tRNA-synth_edit"/>
</dbReference>
<dbReference type="FunFam" id="3.90.740.10:FF:000017">
    <property type="entry name" value="Leucine--tRNA ligase"/>
    <property type="match status" value="1"/>
</dbReference>
<dbReference type="InterPro" id="IPR013155">
    <property type="entry name" value="M/V/L/I-tRNA-synth_anticd-bd"/>
</dbReference>
<feature type="binding site" evidence="9">
    <location>
        <position position="726"/>
    </location>
    <ligand>
        <name>ATP</name>
        <dbReference type="ChEBI" id="CHEBI:30616"/>
    </ligand>
</feature>
<feature type="domain" description="Methionyl/Leucyl tRNA synthetase" evidence="12">
    <location>
        <begin position="62"/>
        <end position="166"/>
    </location>
</feature>
<dbReference type="InterPro" id="IPR015413">
    <property type="entry name" value="Methionyl/Leucyl_tRNA_Synth"/>
</dbReference>
<dbReference type="Pfam" id="PF08264">
    <property type="entry name" value="Anticodon_1"/>
    <property type="match status" value="1"/>
</dbReference>
<dbReference type="FunFam" id="1.10.730.10:FF:000011">
    <property type="entry name" value="Leucine--tRNA ligase chloroplastic/mitochondrial"/>
    <property type="match status" value="1"/>
</dbReference>
<dbReference type="FunFam" id="3.40.50.620:FF:000087">
    <property type="entry name" value="Leucine--tRNA ligase"/>
    <property type="match status" value="1"/>
</dbReference>
<dbReference type="Gene3D" id="3.90.740.10">
    <property type="entry name" value="Valyl/Leucyl/Isoleucyl-tRNA synthetase, editing domain"/>
    <property type="match status" value="1"/>
</dbReference>
<keyword evidence="5 9" id="KW-0067">ATP-binding</keyword>
<protein>
    <recommendedName>
        <fullName evidence="9">Leucine--tRNA ligase</fullName>
        <ecNumber evidence="9">6.1.1.4</ecNumber>
    </recommendedName>
    <alternativeName>
        <fullName evidence="9">Leucyl-tRNA synthetase</fullName>
        <shortName evidence="9">LeuRS</shortName>
    </alternativeName>
</protein>
<evidence type="ECO:0000256" key="4">
    <source>
        <dbReference type="ARBA" id="ARBA00022741"/>
    </source>
</evidence>
<name>A0A1I4XCG7_9PSEU</name>
<comment type="catalytic activity">
    <reaction evidence="8 9">
        <text>tRNA(Leu) + L-leucine + ATP = L-leucyl-tRNA(Leu) + AMP + diphosphate</text>
        <dbReference type="Rhea" id="RHEA:11688"/>
        <dbReference type="Rhea" id="RHEA-COMP:9613"/>
        <dbReference type="Rhea" id="RHEA-COMP:9622"/>
        <dbReference type="ChEBI" id="CHEBI:30616"/>
        <dbReference type="ChEBI" id="CHEBI:33019"/>
        <dbReference type="ChEBI" id="CHEBI:57427"/>
        <dbReference type="ChEBI" id="CHEBI:78442"/>
        <dbReference type="ChEBI" id="CHEBI:78494"/>
        <dbReference type="ChEBI" id="CHEBI:456215"/>
        <dbReference type="EC" id="6.1.1.4"/>
    </reaction>
</comment>
<dbReference type="EMBL" id="RBXX01000002">
    <property type="protein sequence ID" value="RKT84415.1"/>
    <property type="molecule type" value="Genomic_DNA"/>
</dbReference>
<evidence type="ECO:0000256" key="10">
    <source>
        <dbReference type="RuleBase" id="RU363039"/>
    </source>
</evidence>
<dbReference type="AlphaFoldDB" id="A0A1I4XCG7"/>
<keyword evidence="17" id="KW-1185">Reference proteome</keyword>
<dbReference type="GO" id="GO:0005524">
    <property type="term" value="F:ATP binding"/>
    <property type="evidence" value="ECO:0007669"/>
    <property type="project" value="UniProtKB-UniRule"/>
</dbReference>
<feature type="short sequence motif" description="'KMSKS' region" evidence="9">
    <location>
        <begin position="723"/>
        <end position="727"/>
    </location>
</feature>
<dbReference type="SUPFAM" id="SSF52374">
    <property type="entry name" value="Nucleotidylyl transferase"/>
    <property type="match status" value="1"/>
</dbReference>
<evidence type="ECO:0000256" key="6">
    <source>
        <dbReference type="ARBA" id="ARBA00022917"/>
    </source>
</evidence>
<dbReference type="EMBL" id="FOUP01000003">
    <property type="protein sequence ID" value="SFN22949.1"/>
    <property type="molecule type" value="Genomic_DNA"/>
</dbReference>
<evidence type="ECO:0000259" key="13">
    <source>
        <dbReference type="Pfam" id="PF13603"/>
    </source>
</evidence>
<dbReference type="HAMAP" id="MF_00049_B">
    <property type="entry name" value="Leu_tRNA_synth_B"/>
    <property type="match status" value="1"/>
</dbReference>
<evidence type="ECO:0000259" key="12">
    <source>
        <dbReference type="Pfam" id="PF09334"/>
    </source>
</evidence>
<evidence type="ECO:0000256" key="2">
    <source>
        <dbReference type="ARBA" id="ARBA00022490"/>
    </source>
</evidence>
<evidence type="ECO:0000256" key="8">
    <source>
        <dbReference type="ARBA" id="ARBA00047469"/>
    </source>
</evidence>
<feature type="domain" description="Methionyl/Valyl/Leucyl/Isoleucyl-tRNA synthetase anticodon-binding" evidence="11">
    <location>
        <begin position="800"/>
        <end position="918"/>
    </location>
</feature>
<dbReference type="CDD" id="cd07958">
    <property type="entry name" value="Anticodon_Ia_Leu_BEm"/>
    <property type="match status" value="1"/>
</dbReference>
<dbReference type="NCBIfam" id="TIGR00396">
    <property type="entry name" value="leuS_bact"/>
    <property type="match status" value="1"/>
</dbReference>
<dbReference type="InterPro" id="IPR009008">
    <property type="entry name" value="Val/Leu/Ile-tRNA-synth_edit"/>
</dbReference>
<evidence type="ECO:0000256" key="1">
    <source>
        <dbReference type="ARBA" id="ARBA00005594"/>
    </source>
</evidence>
<dbReference type="GO" id="GO:0002161">
    <property type="term" value="F:aminoacyl-tRNA deacylase activity"/>
    <property type="evidence" value="ECO:0007669"/>
    <property type="project" value="InterPro"/>
</dbReference>
<dbReference type="GO" id="GO:0005829">
    <property type="term" value="C:cytosol"/>
    <property type="evidence" value="ECO:0007669"/>
    <property type="project" value="TreeGrafter"/>
</dbReference>
<dbReference type="InterPro" id="IPR009080">
    <property type="entry name" value="tRNAsynth_Ia_anticodon-bd"/>
</dbReference>
<dbReference type="PROSITE" id="PS00178">
    <property type="entry name" value="AA_TRNA_LIGASE_I"/>
    <property type="match status" value="1"/>
</dbReference>
<keyword evidence="6 9" id="KW-0648">Protein biosynthesis</keyword>
<keyword evidence="4 9" id="KW-0547">Nucleotide-binding</keyword>
<dbReference type="OrthoDB" id="9810365at2"/>
<dbReference type="PANTHER" id="PTHR43740:SF2">
    <property type="entry name" value="LEUCINE--TRNA LIGASE, MITOCHONDRIAL"/>
    <property type="match status" value="1"/>
</dbReference>
<comment type="similarity">
    <text evidence="1 9 10">Belongs to the class-I aminoacyl-tRNA synthetase family.</text>
</comment>
<dbReference type="GO" id="GO:0004823">
    <property type="term" value="F:leucine-tRNA ligase activity"/>
    <property type="evidence" value="ECO:0007669"/>
    <property type="project" value="UniProtKB-UniRule"/>
</dbReference>
<dbReference type="Proteomes" id="UP000199398">
    <property type="component" value="Unassembled WGS sequence"/>
</dbReference>
<keyword evidence="2 9" id="KW-0963">Cytoplasm</keyword>
<evidence type="ECO:0000256" key="5">
    <source>
        <dbReference type="ARBA" id="ARBA00022840"/>
    </source>
</evidence>
<dbReference type="RefSeq" id="WP_093150758.1">
    <property type="nucleotide sequence ID" value="NZ_FOUP01000003.1"/>
</dbReference>
<dbReference type="SUPFAM" id="SSF47323">
    <property type="entry name" value="Anticodon-binding domain of a subclass of class I aminoacyl-tRNA synthetases"/>
    <property type="match status" value="1"/>
</dbReference>
<evidence type="ECO:0000313" key="14">
    <source>
        <dbReference type="EMBL" id="RKT84415.1"/>
    </source>
</evidence>
<accession>A0A1I4XCG7</accession>
<dbReference type="Proteomes" id="UP000270697">
    <property type="component" value="Unassembled WGS sequence"/>
</dbReference>
<dbReference type="InterPro" id="IPR002302">
    <property type="entry name" value="Leu-tRNA-ligase"/>
</dbReference>
<keyword evidence="7 9" id="KW-0030">Aminoacyl-tRNA synthetase</keyword>
<dbReference type="SUPFAM" id="SSF50677">
    <property type="entry name" value="ValRS/IleRS/LeuRS editing domain"/>
    <property type="match status" value="1"/>
</dbReference>
<keyword evidence="3 9" id="KW-0436">Ligase</keyword>
<dbReference type="PANTHER" id="PTHR43740">
    <property type="entry name" value="LEUCYL-TRNA SYNTHETASE"/>
    <property type="match status" value="1"/>
</dbReference>
<reference evidence="14 17" key="2">
    <citation type="submission" date="2018-10" db="EMBL/GenBank/DDBJ databases">
        <title>Sequencing the genomes of 1000 actinobacteria strains.</title>
        <authorList>
            <person name="Klenk H.-P."/>
        </authorList>
    </citation>
    <scope>NUCLEOTIDE SEQUENCE [LARGE SCALE GENOMIC DNA]</scope>
    <source>
        <strain evidence="14 17">DSM 45119</strain>
    </source>
</reference>
<proteinExistence type="inferred from homology"/>
<reference evidence="15 16" key="1">
    <citation type="submission" date="2016-10" db="EMBL/GenBank/DDBJ databases">
        <authorList>
            <person name="de Groot N.N."/>
        </authorList>
    </citation>
    <scope>NUCLEOTIDE SEQUENCE [LARGE SCALE GENOMIC DNA]</scope>
    <source>
        <strain evidence="15 16">CPCC 201259</strain>
    </source>
</reference>
<comment type="caution">
    <text evidence="9">Lacks conserved residue(s) required for the propagation of feature annotation.</text>
</comment>
<evidence type="ECO:0000256" key="7">
    <source>
        <dbReference type="ARBA" id="ARBA00023146"/>
    </source>
</evidence>
<sequence>MSGQAETSTEEVPQHRYTAETAVEIEQRWQQRWEERGTFHAPNPAGSLKGDVPEDKLFIQDMFPYPSGAGLHVGHPLGFIGTDVYARFHRMLGHNVLHTMGFDSFGLPAEQYAVQTGTHPRTTTEQNIERYLGQIRRLGLGHDERRRIATTDIEFYRWTQWIFLQIFNAWYDTEAGRARPIGELEEQFANGERATPDGRPWAELTRAEQREIIDSHRLAYVSEAPVNWAPGLGTVVANEEVTADGLTERGNFPVFRRNLKQWMMRITAYADRLVDDLDRLDWSEQVKTMQRNWIGRSQGANVVFPLDGSAQRVEVFTTRPDTLFGVTYLVLAPEHPLVDELTAAAWPEGADDRWTGGAATPAEAVAQYRRAASMKSDLDRQENREKTGVFTGAWATNPVNGEQIPVFIADYVLMGYGTGAIMAVPGEDTRDHEFAEVFGLPIIRTVQPPADFDGGAFTGSGPRINSANPEIGLDLNGMDLAEAKKAITSWLEEHGHGRGTVQYKLRDWLFARQRYWGEPFPIVYGEDGLPQALPEDQLPVVLPEVEDYSPRTFDPEDADSRPEPPLAKATEWANLELDLGDGLKHYHRDTNVMPQWAGSCWYQLRYIDPDNSERFVDPANEQYWMGKRPELHGPRDPGGVDLYIGGMEHAVLHLLYSRFWQKVLFDLGYLSAEEPYRRLFNQGYIQAYAYTDSRGVYVPAEEVEERDGKYFYQGQEVRREYGKMGKSLKNSVSPDEMVDSYGADTLRLYEMAMGPLDSSRPWATKDVVGSHRFLQRLWRNVVDENTGELRVTDEEPDVEVVRALHKTIAGVREDYAELRFNTAVAKLIEFNNRITKAYSAAAGTPRSVVEPLVLMAAPLTPHLAEELWSRLGHAESLAHGPFPVADEQYLVEDTAEYPIQVNGKVRSRVVVPASADQDAVKAAALADEKIVAALDGKEPRKVIVVPGRLVNVVA</sequence>
<dbReference type="Pfam" id="PF13603">
    <property type="entry name" value="tRNA-synt_1_2"/>
    <property type="match status" value="1"/>
</dbReference>
<dbReference type="FunFam" id="3.40.50.620:FF:000060">
    <property type="entry name" value="Leucine--tRNA ligase"/>
    <property type="match status" value="1"/>
</dbReference>
<dbReference type="STRING" id="455193.SAMN05421805_103346"/>
<evidence type="ECO:0000256" key="9">
    <source>
        <dbReference type="HAMAP-Rule" id="MF_00049"/>
    </source>
</evidence>
<dbReference type="GO" id="GO:0006429">
    <property type="term" value="P:leucyl-tRNA aminoacylation"/>
    <property type="evidence" value="ECO:0007669"/>
    <property type="project" value="UniProtKB-UniRule"/>
</dbReference>
<evidence type="ECO:0000313" key="16">
    <source>
        <dbReference type="Proteomes" id="UP000199398"/>
    </source>
</evidence>
<comment type="subcellular location">
    <subcellularLocation>
        <location evidence="9">Cytoplasm</location>
    </subcellularLocation>
</comment>
<organism evidence="15 16">
    <name type="scientific">Saccharopolyspora antimicrobica</name>
    <dbReference type="NCBI Taxonomy" id="455193"/>
    <lineage>
        <taxon>Bacteria</taxon>
        <taxon>Bacillati</taxon>
        <taxon>Actinomycetota</taxon>
        <taxon>Actinomycetes</taxon>
        <taxon>Pseudonocardiales</taxon>
        <taxon>Pseudonocardiaceae</taxon>
        <taxon>Saccharopolyspora</taxon>
    </lineage>
</organism>